<sequence>MKLVENGGEYQSLKKRIDELLQKGREQAGRAVNTILVHTYWHIGRHIVEFEQGGKQKSDYGRELLDKLSRDLTLAYGKGFSRSNLVYMRKFFRSFPKSETLSHQLRWSHYFEILKADNDLEISFYIKQCEKERWSVRELKRQMKSMLFHRLALSKDKPGVLAIANKGVDIQKPEDIIKDPYVFEFLGIQQ</sequence>
<dbReference type="OrthoDB" id="9801263at2"/>
<evidence type="ECO:0000259" key="1">
    <source>
        <dbReference type="Pfam" id="PF17761"/>
    </source>
</evidence>
<gene>
    <name evidence="2" type="ORF">EDD80_12115</name>
</gene>
<accession>A0A4R3KMU4</accession>
<dbReference type="PANTHER" id="PTHR30547:SF5">
    <property type="entry name" value="NUCLEASE YHCG-RELATED"/>
    <property type="match status" value="1"/>
</dbReference>
<feature type="domain" description="YhcG N-terminal" evidence="1">
    <location>
        <begin position="17"/>
        <end position="150"/>
    </location>
</feature>
<dbReference type="InterPro" id="IPR041527">
    <property type="entry name" value="YhcG_N"/>
</dbReference>
<name>A0A4R3KMU4_9SPHI</name>
<dbReference type="Pfam" id="PF17761">
    <property type="entry name" value="DUF1016_N"/>
    <property type="match status" value="1"/>
</dbReference>
<protein>
    <submittedName>
        <fullName evidence="2">Uncharacterized protein DUF1016</fullName>
    </submittedName>
</protein>
<dbReference type="AlphaFoldDB" id="A0A4R3KMU4"/>
<reference evidence="2 3" key="1">
    <citation type="submission" date="2019-03" db="EMBL/GenBank/DDBJ databases">
        <title>Genomic Encyclopedia of Type Strains, Phase IV (KMG-IV): sequencing the most valuable type-strain genomes for metagenomic binning, comparative biology and taxonomic classification.</title>
        <authorList>
            <person name="Goeker M."/>
        </authorList>
    </citation>
    <scope>NUCLEOTIDE SEQUENCE [LARGE SCALE GENOMIC DNA]</scope>
    <source>
        <strain evidence="2 3">DSM 21100</strain>
    </source>
</reference>
<dbReference type="InterPro" id="IPR053148">
    <property type="entry name" value="PD-DEXK-like_domain"/>
</dbReference>
<proteinExistence type="predicted"/>
<keyword evidence="3" id="KW-1185">Reference proteome</keyword>
<evidence type="ECO:0000313" key="3">
    <source>
        <dbReference type="Proteomes" id="UP000295807"/>
    </source>
</evidence>
<dbReference type="Proteomes" id="UP000295807">
    <property type="component" value="Unassembled WGS sequence"/>
</dbReference>
<dbReference type="RefSeq" id="WP_132130730.1">
    <property type="nucleotide sequence ID" value="NZ_CP042432.1"/>
</dbReference>
<dbReference type="EMBL" id="SMAD01000021">
    <property type="protein sequence ID" value="TCS84338.1"/>
    <property type="molecule type" value="Genomic_DNA"/>
</dbReference>
<comment type="caution">
    <text evidence="2">The sequence shown here is derived from an EMBL/GenBank/DDBJ whole genome shotgun (WGS) entry which is preliminary data.</text>
</comment>
<evidence type="ECO:0000313" key="2">
    <source>
        <dbReference type="EMBL" id="TCS84338.1"/>
    </source>
</evidence>
<organism evidence="2 3">
    <name type="scientific">Anseongella ginsenosidimutans</name>
    <dbReference type="NCBI Taxonomy" id="496056"/>
    <lineage>
        <taxon>Bacteria</taxon>
        <taxon>Pseudomonadati</taxon>
        <taxon>Bacteroidota</taxon>
        <taxon>Sphingobacteriia</taxon>
        <taxon>Sphingobacteriales</taxon>
        <taxon>Sphingobacteriaceae</taxon>
        <taxon>Anseongella</taxon>
    </lineage>
</organism>
<dbReference type="PANTHER" id="PTHR30547">
    <property type="entry name" value="UNCHARACTERIZED PROTEIN YHCG-RELATED"/>
    <property type="match status" value="1"/>
</dbReference>